<name>A0AAV1RZH1_9ROSI</name>
<evidence type="ECO:0000313" key="3">
    <source>
        <dbReference type="Proteomes" id="UP001314170"/>
    </source>
</evidence>
<sequence length="131" mass="15477">MERETWMRTDLCVNDVFVYLYLGRFWPLASENSVAATTTAFGWHNHHRRAQYDDKNYCHVQASNLETLNNLVEELTSYFKSKHVINLKPKHRNEGPKNLNVSKGRQKQDARKNKFTKDHYTLIVQPIKQVN</sequence>
<gene>
    <name evidence="2" type="ORF">DCAF_LOCUS16012</name>
</gene>
<proteinExistence type="predicted"/>
<evidence type="ECO:0000313" key="2">
    <source>
        <dbReference type="EMBL" id="CAK7340922.1"/>
    </source>
</evidence>
<comment type="caution">
    <text evidence="2">The sequence shown here is derived from an EMBL/GenBank/DDBJ whole genome shotgun (WGS) entry which is preliminary data.</text>
</comment>
<accession>A0AAV1RZH1</accession>
<dbReference type="AlphaFoldDB" id="A0AAV1RZH1"/>
<dbReference type="EMBL" id="CAWUPB010001160">
    <property type="protein sequence ID" value="CAK7340922.1"/>
    <property type="molecule type" value="Genomic_DNA"/>
</dbReference>
<protein>
    <submittedName>
        <fullName evidence="2">Uncharacterized protein</fullName>
    </submittedName>
</protein>
<dbReference type="Proteomes" id="UP001314170">
    <property type="component" value="Unassembled WGS sequence"/>
</dbReference>
<feature type="region of interest" description="Disordered" evidence="1">
    <location>
        <begin position="89"/>
        <end position="112"/>
    </location>
</feature>
<keyword evidence="3" id="KW-1185">Reference proteome</keyword>
<organism evidence="2 3">
    <name type="scientific">Dovyalis caffra</name>
    <dbReference type="NCBI Taxonomy" id="77055"/>
    <lineage>
        <taxon>Eukaryota</taxon>
        <taxon>Viridiplantae</taxon>
        <taxon>Streptophyta</taxon>
        <taxon>Embryophyta</taxon>
        <taxon>Tracheophyta</taxon>
        <taxon>Spermatophyta</taxon>
        <taxon>Magnoliopsida</taxon>
        <taxon>eudicotyledons</taxon>
        <taxon>Gunneridae</taxon>
        <taxon>Pentapetalae</taxon>
        <taxon>rosids</taxon>
        <taxon>fabids</taxon>
        <taxon>Malpighiales</taxon>
        <taxon>Salicaceae</taxon>
        <taxon>Flacourtieae</taxon>
        <taxon>Dovyalis</taxon>
    </lineage>
</organism>
<evidence type="ECO:0000256" key="1">
    <source>
        <dbReference type="SAM" id="MobiDB-lite"/>
    </source>
</evidence>
<reference evidence="2 3" key="1">
    <citation type="submission" date="2024-01" db="EMBL/GenBank/DDBJ databases">
        <authorList>
            <person name="Waweru B."/>
        </authorList>
    </citation>
    <scope>NUCLEOTIDE SEQUENCE [LARGE SCALE GENOMIC DNA]</scope>
</reference>